<dbReference type="EMBL" id="CP048000">
    <property type="protein sequence ID" value="QHQ60967.1"/>
    <property type="molecule type" value="Genomic_DNA"/>
</dbReference>
<dbReference type="PANTHER" id="PTHR43726">
    <property type="entry name" value="3-METHYLORNITHINE SYNTHASE"/>
    <property type="match status" value="1"/>
</dbReference>
<protein>
    <submittedName>
        <fullName evidence="10">[FeFe] hydrogenase H-cluster radical SAM maturase HydE</fullName>
    </submittedName>
</protein>
<dbReference type="InterPro" id="IPR013785">
    <property type="entry name" value="Aldolase_TIM"/>
</dbReference>
<dbReference type="Pfam" id="PF04055">
    <property type="entry name" value="Radical_SAM"/>
    <property type="match status" value="1"/>
</dbReference>
<evidence type="ECO:0000256" key="5">
    <source>
        <dbReference type="ARBA" id="ARBA00023014"/>
    </source>
</evidence>
<dbReference type="KEGG" id="anr:Ana3638_09435"/>
<evidence type="ECO:0000256" key="6">
    <source>
        <dbReference type="ARBA" id="ARBA00034078"/>
    </source>
</evidence>
<dbReference type="GO" id="GO:0044272">
    <property type="term" value="P:sulfur compound biosynthetic process"/>
    <property type="evidence" value="ECO:0007669"/>
    <property type="project" value="UniProtKB-ARBA"/>
</dbReference>
<dbReference type="SUPFAM" id="SSF102114">
    <property type="entry name" value="Radical SAM enzymes"/>
    <property type="match status" value="1"/>
</dbReference>
<dbReference type="SMART" id="SM00729">
    <property type="entry name" value="Elp3"/>
    <property type="match status" value="1"/>
</dbReference>
<comment type="cofactor">
    <cofactor evidence="7">
        <name>[4Fe-4S] cluster</name>
        <dbReference type="ChEBI" id="CHEBI:49883"/>
    </cofactor>
    <text evidence="7">Binds 1 [4Fe-4S] cluster. The cluster is coordinated with 3 cysteines and an exchangeable S-adenosyl-L-methionine.</text>
</comment>
<sequence>MPDKKKLIDTLELQKTLTKEEFIELLTGFTDEDAEYIRQKAVKNALQYFDNKIYTRGLIEFTNYCKNDCYYCGIRKSNTKVTRYRLTKEDILQCCKQGYELGFRTFVLQGGEDLRYSDDELADIISTIKAGYPDCAITLSIGEKSYESYLAYFKAGADRYLLRHETANQEHYGKLHPDSLSLENRKQCLRNLKDIGYQVGTGFMVGSPYQTAEYLAEDLLFIKELSPAMIGIGPYLPHHDTPFADMEKGSMELTLYLISILRLMVPNALIPATTALGTIHPLGREKGVLSGANVVMPNLSPVTVRKKYELYDNKICTGDEAAECKVCLQNRMKKVGYEIISARGDFVPIEG</sequence>
<feature type="binding site" evidence="7">
    <location>
        <position position="69"/>
    </location>
    <ligand>
        <name>[4Fe-4S] cluster</name>
        <dbReference type="ChEBI" id="CHEBI:49883"/>
        <note>4Fe-4S-S-AdoMet</note>
    </ligand>
</feature>
<evidence type="ECO:0000256" key="3">
    <source>
        <dbReference type="ARBA" id="ARBA00022723"/>
    </source>
</evidence>
<reference evidence="10 11" key="1">
    <citation type="submission" date="2020-01" db="EMBL/GenBank/DDBJ databases">
        <title>Genome analysis of Anaerocolumna sp. CBA3638.</title>
        <authorList>
            <person name="Kim J."/>
            <person name="Roh S.W."/>
        </authorList>
    </citation>
    <scope>NUCLEOTIDE SEQUENCE [LARGE SCALE GENOMIC DNA]</scope>
    <source>
        <strain evidence="10 11">CBA3638</strain>
    </source>
</reference>
<feature type="binding site" evidence="8">
    <location>
        <position position="185"/>
    </location>
    <ligand>
        <name>S-adenosyl-L-methionine</name>
        <dbReference type="ChEBI" id="CHEBI:59789"/>
    </ligand>
</feature>
<evidence type="ECO:0000256" key="8">
    <source>
        <dbReference type="PIRSR" id="PIRSR004762-2"/>
    </source>
</evidence>
<evidence type="ECO:0000313" key="11">
    <source>
        <dbReference type="Proteomes" id="UP000464314"/>
    </source>
</evidence>
<dbReference type="InterPro" id="IPR006638">
    <property type="entry name" value="Elp3/MiaA/NifB-like_rSAM"/>
</dbReference>
<dbReference type="SFLD" id="SFLDG01280">
    <property type="entry name" value="HydE/PylB-like"/>
    <property type="match status" value="1"/>
</dbReference>
<keyword evidence="2 7" id="KW-0949">S-adenosyl-L-methionine</keyword>
<feature type="binding site" evidence="8">
    <location>
        <position position="165"/>
    </location>
    <ligand>
        <name>S-adenosyl-L-methionine</name>
        <dbReference type="ChEBI" id="CHEBI:59789"/>
    </ligand>
</feature>
<feature type="binding site" evidence="8">
    <location>
        <position position="140"/>
    </location>
    <ligand>
        <name>(3R)-3-methyl-D-ornithine</name>
        <dbReference type="ChEBI" id="CHEBI:64642"/>
    </ligand>
</feature>
<keyword evidence="1 7" id="KW-0004">4Fe-4S</keyword>
<dbReference type="PANTHER" id="PTHR43726:SF1">
    <property type="entry name" value="BIOTIN SYNTHASE"/>
    <property type="match status" value="1"/>
</dbReference>
<comment type="cofactor">
    <cofactor evidence="6">
        <name>[2Fe-2S] cluster</name>
        <dbReference type="ChEBI" id="CHEBI:190135"/>
    </cofactor>
</comment>
<dbReference type="InterPro" id="IPR034422">
    <property type="entry name" value="HydE/PylB-like"/>
</dbReference>
<evidence type="ECO:0000256" key="7">
    <source>
        <dbReference type="PIRSR" id="PIRSR004762-1"/>
    </source>
</evidence>
<keyword evidence="11" id="KW-1185">Reference proteome</keyword>
<dbReference type="Gene3D" id="3.20.20.70">
    <property type="entry name" value="Aldolase class I"/>
    <property type="match status" value="1"/>
</dbReference>
<dbReference type="SMART" id="SM00876">
    <property type="entry name" value="BATS"/>
    <property type="match status" value="1"/>
</dbReference>
<dbReference type="InterPro" id="IPR007197">
    <property type="entry name" value="rSAM"/>
</dbReference>
<dbReference type="CDD" id="cd01335">
    <property type="entry name" value="Radical_SAM"/>
    <property type="match status" value="1"/>
</dbReference>
<dbReference type="InterPro" id="IPR010722">
    <property type="entry name" value="BATS_dom"/>
</dbReference>
<proteinExistence type="predicted"/>
<evidence type="ECO:0000313" key="10">
    <source>
        <dbReference type="EMBL" id="QHQ60967.1"/>
    </source>
</evidence>
<organism evidence="10 11">
    <name type="scientific">Anaerocolumna sedimenticola</name>
    <dbReference type="NCBI Taxonomy" id="2696063"/>
    <lineage>
        <taxon>Bacteria</taxon>
        <taxon>Bacillati</taxon>
        <taxon>Bacillota</taxon>
        <taxon>Clostridia</taxon>
        <taxon>Lachnospirales</taxon>
        <taxon>Lachnospiraceae</taxon>
        <taxon>Anaerocolumna</taxon>
    </lineage>
</organism>
<feature type="domain" description="Radical SAM core" evidence="9">
    <location>
        <begin position="51"/>
        <end position="273"/>
    </location>
</feature>
<keyword evidence="4 7" id="KW-0408">Iron</keyword>
<keyword evidence="3" id="KW-0479">Metal-binding</keyword>
<feature type="binding site" evidence="7">
    <location>
        <position position="72"/>
    </location>
    <ligand>
        <name>[4Fe-4S] cluster</name>
        <dbReference type="ChEBI" id="CHEBI:49883"/>
        <note>4Fe-4S-S-AdoMet</note>
    </ligand>
</feature>
<name>A0A6P1TKZ9_9FIRM</name>
<dbReference type="AlphaFoldDB" id="A0A6P1TKZ9"/>
<evidence type="ECO:0000256" key="1">
    <source>
        <dbReference type="ARBA" id="ARBA00022485"/>
    </source>
</evidence>
<dbReference type="GO" id="GO:0042364">
    <property type="term" value="P:water-soluble vitamin biosynthetic process"/>
    <property type="evidence" value="ECO:0007669"/>
    <property type="project" value="UniProtKB-ARBA"/>
</dbReference>
<dbReference type="GO" id="GO:0016740">
    <property type="term" value="F:transferase activity"/>
    <property type="evidence" value="ECO:0007669"/>
    <property type="project" value="TreeGrafter"/>
</dbReference>
<dbReference type="InterPro" id="IPR058240">
    <property type="entry name" value="rSAM_sf"/>
</dbReference>
<dbReference type="Proteomes" id="UP000464314">
    <property type="component" value="Chromosome"/>
</dbReference>
<dbReference type="PIRSF" id="PIRSF004762">
    <property type="entry name" value="CHP00423"/>
    <property type="match status" value="1"/>
</dbReference>
<feature type="binding site" evidence="7">
    <location>
        <position position="65"/>
    </location>
    <ligand>
        <name>[4Fe-4S] cluster</name>
        <dbReference type="ChEBI" id="CHEBI:49883"/>
        <note>4Fe-4S-S-AdoMet</note>
    </ligand>
</feature>
<evidence type="ECO:0000256" key="2">
    <source>
        <dbReference type="ARBA" id="ARBA00022691"/>
    </source>
</evidence>
<accession>A0A6P1TKZ9</accession>
<keyword evidence="5 7" id="KW-0411">Iron-sulfur</keyword>
<evidence type="ECO:0000256" key="4">
    <source>
        <dbReference type="ARBA" id="ARBA00023004"/>
    </source>
</evidence>
<dbReference type="PROSITE" id="PS51918">
    <property type="entry name" value="RADICAL_SAM"/>
    <property type="match status" value="1"/>
</dbReference>
<dbReference type="SFLD" id="SFLDS00029">
    <property type="entry name" value="Radical_SAM"/>
    <property type="match status" value="1"/>
</dbReference>
<dbReference type="SFLD" id="SFLDF00348">
    <property type="entry name" value="FeFe_hydrogenase_maturase_(Hyd"/>
    <property type="match status" value="1"/>
</dbReference>
<dbReference type="GO" id="GO:0046872">
    <property type="term" value="F:metal ion binding"/>
    <property type="evidence" value="ECO:0007669"/>
    <property type="project" value="UniProtKB-KW"/>
</dbReference>
<dbReference type="SFLD" id="SFLDG01060">
    <property type="entry name" value="BATS_domain_containing"/>
    <property type="match status" value="1"/>
</dbReference>
<dbReference type="InterPro" id="IPR024021">
    <property type="entry name" value="FeFe-hyd_HydE_rSAM"/>
</dbReference>
<dbReference type="NCBIfam" id="TIGR03956">
    <property type="entry name" value="rSAM_HydE"/>
    <property type="match status" value="1"/>
</dbReference>
<evidence type="ECO:0000259" key="9">
    <source>
        <dbReference type="PROSITE" id="PS51918"/>
    </source>
</evidence>
<gene>
    <name evidence="10" type="primary">hydE</name>
    <name evidence="10" type="ORF">Ana3638_09435</name>
</gene>
<dbReference type="GO" id="GO:0051539">
    <property type="term" value="F:4 iron, 4 sulfur cluster binding"/>
    <property type="evidence" value="ECO:0007669"/>
    <property type="project" value="UniProtKB-KW"/>
</dbReference>
<feature type="binding site" evidence="8">
    <location>
        <position position="236"/>
    </location>
    <ligand>
        <name>S-adenosyl-L-methionine</name>
        <dbReference type="ChEBI" id="CHEBI:59789"/>
    </ligand>
</feature>
<dbReference type="RefSeq" id="WP_161837795.1">
    <property type="nucleotide sequence ID" value="NZ_CP048000.1"/>
</dbReference>